<keyword evidence="4" id="KW-1185">Reference proteome</keyword>
<evidence type="ECO:0000256" key="1">
    <source>
        <dbReference type="ARBA" id="ARBA00010209"/>
    </source>
</evidence>
<reference evidence="3 4" key="1">
    <citation type="journal article" date="2018" name="PLoS Pathog.">
        <title>Evolution of structural diversity of trichothecenes, a family of toxins produced by plant pathogenic and entomopathogenic fungi.</title>
        <authorList>
            <person name="Proctor R.H."/>
            <person name="McCormick S.P."/>
            <person name="Kim H.S."/>
            <person name="Cardoza R.E."/>
            <person name="Stanley A.M."/>
            <person name="Lindo L."/>
            <person name="Kelly A."/>
            <person name="Brown D.W."/>
            <person name="Lee T."/>
            <person name="Vaughan M.M."/>
            <person name="Alexander N.J."/>
            <person name="Busman M."/>
            <person name="Gutierrez S."/>
        </authorList>
    </citation>
    <scope>NUCLEOTIDE SEQUENCE [LARGE SCALE GENOMIC DNA]</scope>
    <source>
        <strain evidence="3 4">IBT 40837</strain>
    </source>
</reference>
<evidence type="ECO:0000256" key="2">
    <source>
        <dbReference type="ARBA" id="ARBA00022679"/>
    </source>
</evidence>
<keyword evidence="2" id="KW-0808">Transferase</keyword>
<dbReference type="Pfam" id="PF11991">
    <property type="entry name" value="Trp_DMAT"/>
    <property type="match status" value="1"/>
</dbReference>
<name>A0A395NFM6_TRIAR</name>
<dbReference type="GO" id="GO:0009820">
    <property type="term" value="P:alkaloid metabolic process"/>
    <property type="evidence" value="ECO:0007669"/>
    <property type="project" value="InterPro"/>
</dbReference>
<dbReference type="GO" id="GO:0016765">
    <property type="term" value="F:transferase activity, transferring alkyl or aryl (other than methyl) groups"/>
    <property type="evidence" value="ECO:0007669"/>
    <property type="project" value="InterPro"/>
</dbReference>
<organism evidence="3 4">
    <name type="scientific">Trichoderma arundinaceum</name>
    <dbReference type="NCBI Taxonomy" id="490622"/>
    <lineage>
        <taxon>Eukaryota</taxon>
        <taxon>Fungi</taxon>
        <taxon>Dikarya</taxon>
        <taxon>Ascomycota</taxon>
        <taxon>Pezizomycotina</taxon>
        <taxon>Sordariomycetes</taxon>
        <taxon>Hypocreomycetidae</taxon>
        <taxon>Hypocreales</taxon>
        <taxon>Hypocreaceae</taxon>
        <taxon>Trichoderma</taxon>
    </lineage>
</organism>
<evidence type="ECO:0000313" key="4">
    <source>
        <dbReference type="Proteomes" id="UP000266272"/>
    </source>
</evidence>
<dbReference type="InterPro" id="IPR033964">
    <property type="entry name" value="ABBA"/>
</dbReference>
<evidence type="ECO:0000313" key="3">
    <source>
        <dbReference type="EMBL" id="RFU74759.1"/>
    </source>
</evidence>
<dbReference type="PANTHER" id="PTHR40627">
    <property type="entry name" value="INDOLE PRENYLTRANSFERASE TDIB-RELATED"/>
    <property type="match status" value="1"/>
</dbReference>
<comment type="caution">
    <text evidence="3">The sequence shown here is derived from an EMBL/GenBank/DDBJ whole genome shotgun (WGS) entry which is preliminary data.</text>
</comment>
<dbReference type="STRING" id="490622.A0A395NFM6"/>
<sequence>MSNANETLNASHREVYTILSDVFDFPNEDQRLWWHSTAPMFAEMLETANYDVHAQYRHLHTFKKYVIPFLGVYPTNDRERWRSILTRYGIPFELSLNCSDSVVRYTFEPINATTGTIADPFNTHAIWENLQELMNTQESIDLEYFQHFKQHLTLNAQESTFLYETLTAKTDIMTQNKLALDLKGNKFLVKTYIYPALKALVTGKTTGELIFDSIRKLAAEHPNISPSLSILDEYVKSRGPNSTIDPRLLSCDLLDSSKSRIKIYISEQTVSFAAMQDLWTLGGRRRDPSTLAGLDMIQELWLLLRIPPGFRSYPKGYLPLRSSPDELLPSMANYTLLPNHELPEPQLYFAVFGMNDMAITNALTTFFERHGWSHMAKKYKDSLKAC</sequence>
<dbReference type="CDD" id="cd13929">
    <property type="entry name" value="PT-DMATS_CymD"/>
    <property type="match status" value="1"/>
</dbReference>
<dbReference type="InterPro" id="IPR017795">
    <property type="entry name" value="ABBA_NscD-like"/>
</dbReference>
<dbReference type="EMBL" id="PXOA01000500">
    <property type="protein sequence ID" value="RFU74759.1"/>
    <property type="molecule type" value="Genomic_DNA"/>
</dbReference>
<dbReference type="PANTHER" id="PTHR40627:SF3">
    <property type="entry name" value="PRENYLTRANSFERASE ASQH2-RELATED"/>
    <property type="match status" value="1"/>
</dbReference>
<dbReference type="NCBIfam" id="TIGR03429">
    <property type="entry name" value="arom_pren_DMATS"/>
    <property type="match status" value="1"/>
</dbReference>
<accession>A0A395NFM6</accession>
<gene>
    <name evidence="3" type="ORF">TARUN_7488</name>
</gene>
<dbReference type="OrthoDB" id="5392033at2759"/>
<protein>
    <submittedName>
        <fullName evidence="3">Dimethylallyl tryptophan synthase</fullName>
    </submittedName>
</protein>
<dbReference type="AlphaFoldDB" id="A0A395NFM6"/>
<dbReference type="Proteomes" id="UP000266272">
    <property type="component" value="Unassembled WGS sequence"/>
</dbReference>
<proteinExistence type="inferred from homology"/>
<comment type="similarity">
    <text evidence="1">Belongs to the tryptophan dimethylallyltransferase family.</text>
</comment>
<dbReference type="SFLD" id="SFLDS00036">
    <property type="entry name" value="Aromatic_Prenyltransferase"/>
    <property type="match status" value="1"/>
</dbReference>